<feature type="binding site" evidence="9">
    <location>
        <position position="320"/>
    </location>
    <ligand>
        <name>Zn(2+)</name>
        <dbReference type="ChEBI" id="CHEBI:29105"/>
        <label>2</label>
    </ligand>
</feature>
<keyword evidence="6 11" id="KW-0156">Chromatin regulator</keyword>
<dbReference type="CDD" id="cd15505">
    <property type="entry name" value="PHD_ING"/>
    <property type="match status" value="1"/>
</dbReference>
<gene>
    <name evidence="15" type="primary">LOC105360337</name>
</gene>
<dbReference type="Gene3D" id="3.30.40.10">
    <property type="entry name" value="Zinc/RING finger domain, C3HC4 (zinc finger)"/>
    <property type="match status" value="1"/>
</dbReference>
<dbReference type="GO" id="GO:0006355">
    <property type="term" value="P:regulation of DNA-templated transcription"/>
    <property type="evidence" value="ECO:0007669"/>
    <property type="project" value="TreeGrafter"/>
</dbReference>
<evidence type="ECO:0000256" key="11">
    <source>
        <dbReference type="RuleBase" id="RU361213"/>
    </source>
</evidence>
<feature type="compositionally biased region" description="Polar residues" evidence="12">
    <location>
        <begin position="134"/>
        <end position="146"/>
    </location>
</feature>
<evidence type="ECO:0000259" key="13">
    <source>
        <dbReference type="PROSITE" id="PS50016"/>
    </source>
</evidence>
<dbReference type="PROSITE" id="PS50016">
    <property type="entry name" value="ZF_PHD_2"/>
    <property type="match status" value="1"/>
</dbReference>
<dbReference type="GO" id="GO:0008270">
    <property type="term" value="F:zinc ion binding"/>
    <property type="evidence" value="ECO:0007669"/>
    <property type="project" value="UniProtKB-KW"/>
</dbReference>
<evidence type="ECO:0000256" key="10">
    <source>
        <dbReference type="PROSITE-ProRule" id="PRU00146"/>
    </source>
</evidence>
<dbReference type="RefSeq" id="XP_011495530.1">
    <property type="nucleotide sequence ID" value="XM_011497228.1"/>
</dbReference>
<evidence type="ECO:0000313" key="15">
    <source>
        <dbReference type="RefSeq" id="XP_011495530.1"/>
    </source>
</evidence>
<dbReference type="InterPro" id="IPR001965">
    <property type="entry name" value="Znf_PHD"/>
</dbReference>
<feature type="site" description="Histone H3K4me3 binding" evidence="8">
    <location>
        <position position="316"/>
    </location>
</feature>
<dbReference type="SMART" id="SM01408">
    <property type="entry name" value="ING"/>
    <property type="match status" value="1"/>
</dbReference>
<feature type="compositionally biased region" description="Basic residues" evidence="12">
    <location>
        <begin position="235"/>
        <end position="250"/>
    </location>
</feature>
<dbReference type="PANTHER" id="PTHR10333:SF42">
    <property type="entry name" value="INHIBITOR OF GROWTH PROTEIN 5"/>
    <property type="match status" value="1"/>
</dbReference>
<feature type="binding site" evidence="9">
    <location>
        <position position="315"/>
    </location>
    <ligand>
        <name>Zn(2+)</name>
        <dbReference type="ChEBI" id="CHEBI:29105"/>
        <label>2</label>
    </ligand>
</feature>
<dbReference type="GeneID" id="105360337"/>
<evidence type="ECO:0000313" key="14">
    <source>
        <dbReference type="Proteomes" id="UP000695007"/>
    </source>
</evidence>
<dbReference type="FunFam" id="3.30.40.10:FF:000016">
    <property type="entry name" value="Inhibitor of growth protein"/>
    <property type="match status" value="1"/>
</dbReference>
<feature type="domain" description="PHD-type" evidence="13">
    <location>
        <begin position="299"/>
        <end position="348"/>
    </location>
</feature>
<dbReference type="Gene3D" id="6.10.140.1740">
    <property type="match status" value="1"/>
</dbReference>
<feature type="site" description="Histone H3K4me3 binding" evidence="8">
    <location>
        <position position="324"/>
    </location>
</feature>
<evidence type="ECO:0000256" key="2">
    <source>
        <dbReference type="ARBA" id="ARBA00010210"/>
    </source>
</evidence>
<dbReference type="InterPro" id="IPR013083">
    <property type="entry name" value="Znf_RING/FYVE/PHD"/>
</dbReference>
<feature type="compositionally biased region" description="Polar residues" evidence="12">
    <location>
        <begin position="215"/>
        <end position="225"/>
    </location>
</feature>
<evidence type="ECO:0000256" key="8">
    <source>
        <dbReference type="PIRSR" id="PIRSR628651-50"/>
    </source>
</evidence>
<feature type="site" description="Histone H3K4me3 binding" evidence="8">
    <location>
        <position position="301"/>
    </location>
</feature>
<evidence type="ECO:0000256" key="3">
    <source>
        <dbReference type="ARBA" id="ARBA00022723"/>
    </source>
</evidence>
<dbReference type="SUPFAM" id="SSF57903">
    <property type="entry name" value="FYVE/PHD zinc finger"/>
    <property type="match status" value="1"/>
</dbReference>
<feature type="binding site" evidence="9">
    <location>
        <position position="329"/>
    </location>
    <ligand>
        <name>Zn(2+)</name>
        <dbReference type="ChEBI" id="CHEBI:29105"/>
        <label>1</label>
    </ligand>
</feature>
<evidence type="ECO:0000256" key="7">
    <source>
        <dbReference type="ARBA" id="ARBA00023242"/>
    </source>
</evidence>
<dbReference type="KEGG" id="csol:105360337"/>
<comment type="subunit">
    <text evidence="11">Component of an histone acetyltransferase complex. Interacts with H3K4me3 and to a lesser extent with H3K4me2.</text>
</comment>
<proteinExistence type="inferred from homology"/>
<comment type="subcellular location">
    <subcellularLocation>
        <location evidence="1 11">Nucleus</location>
    </subcellularLocation>
</comment>
<dbReference type="GO" id="GO:0005634">
    <property type="term" value="C:nucleus"/>
    <property type="evidence" value="ECO:0007669"/>
    <property type="project" value="UniProtKB-SubCell"/>
</dbReference>
<dbReference type="AlphaFoldDB" id="A0AAJ6VLQ0"/>
<feature type="binding site" evidence="9">
    <location>
        <position position="342"/>
    </location>
    <ligand>
        <name>Zn(2+)</name>
        <dbReference type="ChEBI" id="CHEBI:29105"/>
        <label>2</label>
    </ligand>
</feature>
<keyword evidence="3 9" id="KW-0479">Metal-binding</keyword>
<comment type="domain">
    <text evidence="11">The PHD-type zinc finger mediates the binding to H3K4me3.</text>
</comment>
<feature type="binding site" evidence="9">
    <location>
        <position position="304"/>
    </location>
    <ligand>
        <name>Zn(2+)</name>
        <dbReference type="ChEBI" id="CHEBI:29105"/>
        <label>1</label>
    </ligand>
</feature>
<keyword evidence="4 10" id="KW-0863">Zinc-finger</keyword>
<dbReference type="InterPro" id="IPR024610">
    <property type="entry name" value="ING_N_histone-binding"/>
</dbReference>
<evidence type="ECO:0000256" key="12">
    <source>
        <dbReference type="SAM" id="MobiDB-lite"/>
    </source>
</evidence>
<comment type="similarity">
    <text evidence="2 11">Belongs to the ING family.</text>
</comment>
<dbReference type="InterPro" id="IPR019787">
    <property type="entry name" value="Znf_PHD-finger"/>
</dbReference>
<dbReference type="InterPro" id="IPR011011">
    <property type="entry name" value="Znf_FYVE_PHD"/>
</dbReference>
<feature type="site" description="Histone H3K4me3 binding" evidence="8">
    <location>
        <position position="312"/>
    </location>
</feature>
<dbReference type="PROSITE" id="PS01359">
    <property type="entry name" value="ZF_PHD_1"/>
    <property type="match status" value="1"/>
</dbReference>
<dbReference type="PANTHER" id="PTHR10333">
    <property type="entry name" value="INHIBITOR OF GROWTH PROTEIN"/>
    <property type="match status" value="1"/>
</dbReference>
<sequence>MPTEIQTNLCKLRELDIKLQVLEKHTDRLIDEYLKNKFPSEAKKKERLRYIESLHAKANRYAENKVKLSYETYELVDKNIKRLDLCMARFENEIEQNAAIIAMAPIHHYDAKSISATSERQEKQMERLNQKMSSISCLSGNDRGSVSSTSNCSTSSNDSSSSSSSSSSSESSSGTTGTDITSTSSSEISSSTSSNSSISDDRSNTNSCSSGIRGKNSSKTSTDSGRGSRKADSKKGRKQSRRAIKKRKKGTANASSGEDRPTKTKLKKQALAAPRSELLNVKSGLPDDMYHMPIDPHEPLYCVCRQVSYGEMIACDDPECLIEWFHFPCVGLKIAPRGEWYCEECIRNRNKLN</sequence>
<evidence type="ECO:0000256" key="9">
    <source>
        <dbReference type="PIRSR" id="PIRSR628651-51"/>
    </source>
</evidence>
<dbReference type="Pfam" id="PF12998">
    <property type="entry name" value="ING"/>
    <property type="match status" value="1"/>
</dbReference>
<keyword evidence="5 9" id="KW-0862">Zinc</keyword>
<evidence type="ECO:0000256" key="4">
    <source>
        <dbReference type="ARBA" id="ARBA00022771"/>
    </source>
</evidence>
<feature type="compositionally biased region" description="Low complexity" evidence="12">
    <location>
        <begin position="147"/>
        <end position="198"/>
    </location>
</feature>
<dbReference type="InterPro" id="IPR028651">
    <property type="entry name" value="ING_fam"/>
</dbReference>
<organism evidence="14 15">
    <name type="scientific">Ceratosolen solmsi marchali</name>
    <dbReference type="NCBI Taxonomy" id="326594"/>
    <lineage>
        <taxon>Eukaryota</taxon>
        <taxon>Metazoa</taxon>
        <taxon>Ecdysozoa</taxon>
        <taxon>Arthropoda</taxon>
        <taxon>Hexapoda</taxon>
        <taxon>Insecta</taxon>
        <taxon>Pterygota</taxon>
        <taxon>Neoptera</taxon>
        <taxon>Endopterygota</taxon>
        <taxon>Hymenoptera</taxon>
        <taxon>Apocrita</taxon>
        <taxon>Proctotrupomorpha</taxon>
        <taxon>Chalcidoidea</taxon>
        <taxon>Agaonidae</taxon>
        <taxon>Agaoninae</taxon>
        <taxon>Ceratosolen</taxon>
    </lineage>
</organism>
<feature type="binding site" evidence="9">
    <location>
        <position position="345"/>
    </location>
    <ligand>
        <name>Zn(2+)</name>
        <dbReference type="ChEBI" id="CHEBI:29105"/>
        <label>2</label>
    </ligand>
</feature>
<dbReference type="GO" id="GO:0006325">
    <property type="term" value="P:chromatin organization"/>
    <property type="evidence" value="ECO:0007669"/>
    <property type="project" value="UniProtKB-KW"/>
</dbReference>
<feature type="region of interest" description="Disordered" evidence="12">
    <location>
        <begin position="134"/>
        <end position="269"/>
    </location>
</feature>
<accession>A0AAJ6VLQ0</accession>
<feature type="binding site" evidence="9">
    <location>
        <position position="302"/>
    </location>
    <ligand>
        <name>Zn(2+)</name>
        <dbReference type="ChEBI" id="CHEBI:29105"/>
        <label>1</label>
    </ligand>
</feature>
<name>A0AAJ6VLQ0_9HYME</name>
<evidence type="ECO:0000256" key="1">
    <source>
        <dbReference type="ARBA" id="ARBA00004123"/>
    </source>
</evidence>
<evidence type="ECO:0000256" key="5">
    <source>
        <dbReference type="ARBA" id="ARBA00022833"/>
    </source>
</evidence>
<reference evidence="15" key="1">
    <citation type="submission" date="2025-08" db="UniProtKB">
        <authorList>
            <consortium name="RefSeq"/>
        </authorList>
    </citation>
    <scope>IDENTIFICATION</scope>
</reference>
<protein>
    <recommendedName>
        <fullName evidence="11">Inhibitor of growth protein</fullName>
    </recommendedName>
</protein>
<keyword evidence="14" id="KW-1185">Reference proteome</keyword>
<dbReference type="CDD" id="cd16859">
    <property type="entry name" value="ING_ING4_5"/>
    <property type="match status" value="1"/>
</dbReference>
<dbReference type="InterPro" id="IPR019786">
    <property type="entry name" value="Zinc_finger_PHD-type_CS"/>
</dbReference>
<feature type="binding site" evidence="9">
    <location>
        <position position="326"/>
    </location>
    <ligand>
        <name>Zn(2+)</name>
        <dbReference type="ChEBI" id="CHEBI:29105"/>
        <label>1</label>
    </ligand>
</feature>
<dbReference type="Proteomes" id="UP000695007">
    <property type="component" value="Unplaced"/>
</dbReference>
<dbReference type="SMART" id="SM00249">
    <property type="entry name" value="PHD"/>
    <property type="match status" value="1"/>
</dbReference>
<evidence type="ECO:0000256" key="6">
    <source>
        <dbReference type="ARBA" id="ARBA00022853"/>
    </source>
</evidence>
<comment type="function">
    <text evidence="11">Component of an histone acetyltransferase complex.</text>
</comment>
<keyword evidence="7 11" id="KW-0539">Nucleus</keyword>